<dbReference type="Gene3D" id="3.20.20.70">
    <property type="entry name" value="Aldolase class I"/>
    <property type="match status" value="1"/>
</dbReference>
<name>A0ABP9IC71_9ACTN</name>
<dbReference type="Pfam" id="PF03537">
    <property type="entry name" value="Glyco_hydro_114"/>
    <property type="match status" value="1"/>
</dbReference>
<keyword evidence="3" id="KW-1185">Reference proteome</keyword>
<organism evidence="2 3">
    <name type="scientific">Kineococcus glutinatus</name>
    <dbReference type="NCBI Taxonomy" id="1070872"/>
    <lineage>
        <taxon>Bacteria</taxon>
        <taxon>Bacillati</taxon>
        <taxon>Actinomycetota</taxon>
        <taxon>Actinomycetes</taxon>
        <taxon>Kineosporiales</taxon>
        <taxon>Kineosporiaceae</taxon>
        <taxon>Kineococcus</taxon>
    </lineage>
</organism>
<evidence type="ECO:0000313" key="2">
    <source>
        <dbReference type="EMBL" id="GAA4993629.1"/>
    </source>
</evidence>
<dbReference type="RefSeq" id="WP_345713691.1">
    <property type="nucleotide sequence ID" value="NZ_BAABIL010000582.1"/>
</dbReference>
<dbReference type="InterPro" id="IPR013785">
    <property type="entry name" value="Aldolase_TIM"/>
</dbReference>
<protein>
    <submittedName>
        <fullName evidence="2">Endo alpha-1,4 polygalactosaminidase</fullName>
    </submittedName>
</protein>
<sequence>MGQPEQVAPPPWRPEPGTAWQWQLSGDLDLTVDVPVYDVDWQVPRAVVDRLHADGRRVIGYVSAGTWEAYRDDAGDFPPQVLGAPMADWPDERWLDVRRLDLLAAPLLRRLDACRDRGFDAVEPDNVDGWANATGFDLTAADQLRFNRWIAAEVHARGMAVGLKNDLGQVRDLVDDVDFAVNESCARYAECHLLDPFVAAGKAVLHVEYGVDPAGFCAAAHRPGFSSMLKRRDLDAWRHVCEHG</sequence>
<gene>
    <name evidence="2" type="ORF">GCM10023225_31470</name>
</gene>
<dbReference type="InterPro" id="IPR017853">
    <property type="entry name" value="GH"/>
</dbReference>
<dbReference type="InterPro" id="IPR004352">
    <property type="entry name" value="GH114_TIM-barrel"/>
</dbReference>
<proteinExistence type="predicted"/>
<feature type="domain" description="Glycoside-hydrolase family GH114 TIM-barrel" evidence="1">
    <location>
        <begin position="20"/>
        <end position="237"/>
    </location>
</feature>
<dbReference type="EMBL" id="BAABIL010000582">
    <property type="protein sequence ID" value="GAA4993629.1"/>
    <property type="molecule type" value="Genomic_DNA"/>
</dbReference>
<dbReference type="Proteomes" id="UP001501195">
    <property type="component" value="Unassembled WGS sequence"/>
</dbReference>
<evidence type="ECO:0000313" key="3">
    <source>
        <dbReference type="Proteomes" id="UP001501195"/>
    </source>
</evidence>
<dbReference type="SUPFAM" id="SSF51445">
    <property type="entry name" value="(Trans)glycosidases"/>
    <property type="match status" value="1"/>
</dbReference>
<dbReference type="PANTHER" id="PTHR35273">
    <property type="entry name" value="ALPHA-1,4 POLYGALACTOSAMINIDASE, PUTATIVE (AFU_ORTHOLOGUE AFUA_3G07890)-RELATED"/>
    <property type="match status" value="1"/>
</dbReference>
<evidence type="ECO:0000259" key="1">
    <source>
        <dbReference type="Pfam" id="PF03537"/>
    </source>
</evidence>
<reference evidence="3" key="1">
    <citation type="journal article" date="2019" name="Int. J. Syst. Evol. Microbiol.">
        <title>The Global Catalogue of Microorganisms (GCM) 10K type strain sequencing project: providing services to taxonomists for standard genome sequencing and annotation.</title>
        <authorList>
            <consortium name="The Broad Institute Genomics Platform"/>
            <consortium name="The Broad Institute Genome Sequencing Center for Infectious Disease"/>
            <person name="Wu L."/>
            <person name="Ma J."/>
        </authorList>
    </citation>
    <scope>NUCLEOTIDE SEQUENCE [LARGE SCALE GENOMIC DNA]</scope>
    <source>
        <strain evidence="3">JCM 18126</strain>
    </source>
</reference>
<accession>A0ABP9IC71</accession>
<dbReference type="PANTHER" id="PTHR35273:SF2">
    <property type="entry name" value="ALPHA-GALACTOSIDASE"/>
    <property type="match status" value="1"/>
</dbReference>
<comment type="caution">
    <text evidence="2">The sequence shown here is derived from an EMBL/GenBank/DDBJ whole genome shotgun (WGS) entry which is preliminary data.</text>
</comment>